<sequence>MAQPRPIAHVGVTVPDIDAALEWYEDVLDFERLLGPMPVDSDDDSQMARLCRDVLGEFDTVRIAHTASGNGAGVEFFEFEETVEHDPDPHEAGFFHLCVVDPDIEALAAEIEDAGGEHHTDVWRLFPDQEYRMTYCKDPWGNLVEIYTHGYEQTYSNQE</sequence>
<dbReference type="RefSeq" id="WP_267621828.1">
    <property type="nucleotide sequence ID" value="NZ_JAODIW010000006.1"/>
</dbReference>
<dbReference type="InterPro" id="IPR051785">
    <property type="entry name" value="MMCE/EMCE_epimerase"/>
</dbReference>
<reference evidence="3 4" key="1">
    <citation type="journal article" date="2019" name="Int. J. Syst. Evol. Microbiol.">
        <title>The Global Catalogue of Microorganisms (GCM) 10K type strain sequencing project: providing services to taxonomists for standard genome sequencing and annotation.</title>
        <authorList>
            <consortium name="The Broad Institute Genomics Platform"/>
            <consortium name="The Broad Institute Genome Sequencing Center for Infectious Disease"/>
            <person name="Wu L."/>
            <person name="Ma J."/>
        </authorList>
    </citation>
    <scope>NUCLEOTIDE SEQUENCE [LARGE SCALE GENOMIC DNA]</scope>
    <source>
        <strain evidence="3 4">CGMCC 1.12553</strain>
    </source>
</reference>
<dbReference type="InterPro" id="IPR004360">
    <property type="entry name" value="Glyas_Fos-R_dOase_dom"/>
</dbReference>
<proteinExistence type="predicted"/>
<dbReference type="PROSITE" id="PS51819">
    <property type="entry name" value="VOC"/>
    <property type="match status" value="1"/>
</dbReference>
<dbReference type="Proteomes" id="UP001595921">
    <property type="component" value="Unassembled WGS sequence"/>
</dbReference>
<dbReference type="EMBL" id="JBHSDS010000003">
    <property type="protein sequence ID" value="MFC4357005.1"/>
    <property type="molecule type" value="Genomic_DNA"/>
</dbReference>
<evidence type="ECO:0000256" key="1">
    <source>
        <dbReference type="ARBA" id="ARBA00022723"/>
    </source>
</evidence>
<comment type="caution">
    <text evidence="3">The sequence shown here is derived from an EMBL/GenBank/DDBJ whole genome shotgun (WGS) entry which is preliminary data.</text>
</comment>
<dbReference type="PANTHER" id="PTHR43048">
    <property type="entry name" value="METHYLMALONYL-COA EPIMERASE"/>
    <property type="match status" value="1"/>
</dbReference>
<feature type="domain" description="VOC" evidence="2">
    <location>
        <begin position="6"/>
        <end position="149"/>
    </location>
</feature>
<protein>
    <submittedName>
        <fullName evidence="3">VOC family protein</fullName>
    </submittedName>
</protein>
<name>A0ABD5P809_9EURY</name>
<dbReference type="Pfam" id="PF00903">
    <property type="entry name" value="Glyoxalase"/>
    <property type="match status" value="1"/>
</dbReference>
<evidence type="ECO:0000313" key="4">
    <source>
        <dbReference type="Proteomes" id="UP001595921"/>
    </source>
</evidence>
<dbReference type="InterPro" id="IPR029068">
    <property type="entry name" value="Glyas_Bleomycin-R_OHBP_Dase"/>
</dbReference>
<evidence type="ECO:0000313" key="3">
    <source>
        <dbReference type="EMBL" id="MFC4357005.1"/>
    </source>
</evidence>
<dbReference type="PANTHER" id="PTHR43048:SF6">
    <property type="entry name" value="BLR8189 PROTEIN"/>
    <property type="match status" value="1"/>
</dbReference>
<dbReference type="InterPro" id="IPR037523">
    <property type="entry name" value="VOC_core"/>
</dbReference>
<dbReference type="SUPFAM" id="SSF54593">
    <property type="entry name" value="Glyoxalase/Bleomycin resistance protein/Dihydroxybiphenyl dioxygenase"/>
    <property type="match status" value="1"/>
</dbReference>
<gene>
    <name evidence="3" type="ORF">ACFO0N_03470</name>
</gene>
<dbReference type="Gene3D" id="3.10.180.10">
    <property type="entry name" value="2,3-Dihydroxybiphenyl 1,2-Dioxygenase, domain 1"/>
    <property type="match status" value="1"/>
</dbReference>
<accession>A0ABD5P809</accession>
<keyword evidence="4" id="KW-1185">Reference proteome</keyword>
<organism evidence="3 4">
    <name type="scientific">Halobium salinum</name>
    <dbReference type="NCBI Taxonomy" id="1364940"/>
    <lineage>
        <taxon>Archaea</taxon>
        <taxon>Methanobacteriati</taxon>
        <taxon>Methanobacteriota</taxon>
        <taxon>Stenosarchaea group</taxon>
        <taxon>Halobacteria</taxon>
        <taxon>Halobacteriales</taxon>
        <taxon>Haloferacaceae</taxon>
        <taxon>Halobium</taxon>
    </lineage>
</organism>
<dbReference type="AlphaFoldDB" id="A0ABD5P809"/>
<keyword evidence="1" id="KW-0479">Metal-binding</keyword>
<dbReference type="GO" id="GO:0046872">
    <property type="term" value="F:metal ion binding"/>
    <property type="evidence" value="ECO:0007669"/>
    <property type="project" value="UniProtKB-KW"/>
</dbReference>
<evidence type="ECO:0000259" key="2">
    <source>
        <dbReference type="PROSITE" id="PS51819"/>
    </source>
</evidence>